<dbReference type="Gene3D" id="3.40.190.10">
    <property type="entry name" value="Periplasmic binding protein-like II"/>
    <property type="match status" value="1"/>
</dbReference>
<dbReference type="GO" id="GO:0015833">
    <property type="term" value="P:peptide transport"/>
    <property type="evidence" value="ECO:0007669"/>
    <property type="project" value="TreeGrafter"/>
</dbReference>
<accession>A0A3B0UMT6</accession>
<dbReference type="AlphaFoldDB" id="A0A3B0UMT6"/>
<evidence type="ECO:0000256" key="1">
    <source>
        <dbReference type="ARBA" id="ARBA00022729"/>
    </source>
</evidence>
<proteinExistence type="predicted"/>
<dbReference type="PIRSF" id="PIRSF002741">
    <property type="entry name" value="MppA"/>
    <property type="match status" value="1"/>
</dbReference>
<dbReference type="EMBL" id="UOEO01000151">
    <property type="protein sequence ID" value="VAW20906.1"/>
    <property type="molecule type" value="Genomic_DNA"/>
</dbReference>
<dbReference type="GO" id="GO:0042597">
    <property type="term" value="C:periplasmic space"/>
    <property type="evidence" value="ECO:0007669"/>
    <property type="project" value="UniProtKB-ARBA"/>
</dbReference>
<dbReference type="PANTHER" id="PTHR30290">
    <property type="entry name" value="PERIPLASMIC BINDING COMPONENT OF ABC TRANSPORTER"/>
    <property type="match status" value="1"/>
</dbReference>
<dbReference type="SUPFAM" id="SSF53850">
    <property type="entry name" value="Periplasmic binding protein-like II"/>
    <property type="match status" value="1"/>
</dbReference>
<dbReference type="InterPro" id="IPR000914">
    <property type="entry name" value="SBP_5_dom"/>
</dbReference>
<keyword evidence="1" id="KW-0732">Signal</keyword>
<dbReference type="Gene3D" id="3.90.76.10">
    <property type="entry name" value="Dipeptide-binding Protein, Domain 1"/>
    <property type="match status" value="1"/>
</dbReference>
<dbReference type="GO" id="GO:0043190">
    <property type="term" value="C:ATP-binding cassette (ABC) transporter complex"/>
    <property type="evidence" value="ECO:0007669"/>
    <property type="project" value="InterPro"/>
</dbReference>
<feature type="non-terminal residue" evidence="3">
    <location>
        <position position="1"/>
    </location>
</feature>
<feature type="domain" description="Solute-binding protein family 5" evidence="2">
    <location>
        <begin position="85"/>
        <end position="432"/>
    </location>
</feature>
<organism evidence="3">
    <name type="scientific">hydrothermal vent metagenome</name>
    <dbReference type="NCBI Taxonomy" id="652676"/>
    <lineage>
        <taxon>unclassified sequences</taxon>
        <taxon>metagenomes</taxon>
        <taxon>ecological metagenomes</taxon>
    </lineage>
</organism>
<dbReference type="GO" id="GO:1904680">
    <property type="term" value="F:peptide transmembrane transporter activity"/>
    <property type="evidence" value="ECO:0007669"/>
    <property type="project" value="TreeGrafter"/>
</dbReference>
<sequence>NKPVGGIFRAAKAMIIAGTLAVSLVSGAAFAGQDGRTNLRVAMPTTWASHGPVVNSNFAARVTYSIYDTLVWRNYLSKPDGSGYELVPGLATSWKQVSPTEWDFTIRQGVKFHDGTTMTTKDVAFSINNTYGDGLEPFPASGTIASVVALDDKIVRITTKNPDPALLARMATVMGQVYPQAYYEKVGKDGFGRAPIGTGPYKWAGRVTGESVKLVAFDDYWGDKPPLASITFLEVPETSARIAGLLTGEYDIVTSLPPNQTRPIDNDANTEIRAVAVENVQMITFRQYKQDRPQADARIRKAMALSLDRALLADKLWAGLTKAGTYDFPGYGDYSMPDRGPLPFDPEEAKRLLAEAGYNGEEIVIRIVGGYYTNMTRAIEAGMEMWKKVGLNVKLDIIENWGQMGQEGDAYAASDNMWMTDPAGGMWFSWGRKGGHRLKDWGGTPPAKFAALGTAIEQGSDFKIRMQAYMDLLDLWDQLVPAILLYRPVEAYGVRKDLEWTPYTFFYMDFRADNVKDNS</sequence>
<dbReference type="Pfam" id="PF00496">
    <property type="entry name" value="SBP_bac_5"/>
    <property type="match status" value="1"/>
</dbReference>
<evidence type="ECO:0000313" key="3">
    <source>
        <dbReference type="EMBL" id="VAW20906.1"/>
    </source>
</evidence>
<gene>
    <name evidence="3" type="ORF">MNBD_ALPHA12-1289</name>
</gene>
<reference evidence="3" key="1">
    <citation type="submission" date="2018-06" db="EMBL/GenBank/DDBJ databases">
        <authorList>
            <person name="Zhirakovskaya E."/>
        </authorList>
    </citation>
    <scope>NUCLEOTIDE SEQUENCE</scope>
</reference>
<evidence type="ECO:0000259" key="2">
    <source>
        <dbReference type="Pfam" id="PF00496"/>
    </source>
</evidence>
<dbReference type="Gene3D" id="3.10.105.10">
    <property type="entry name" value="Dipeptide-binding Protein, Domain 3"/>
    <property type="match status" value="1"/>
</dbReference>
<protein>
    <recommendedName>
        <fullName evidence="2">Solute-binding protein family 5 domain-containing protein</fullName>
    </recommendedName>
</protein>
<dbReference type="InterPro" id="IPR039424">
    <property type="entry name" value="SBP_5"/>
</dbReference>
<dbReference type="InterPro" id="IPR030678">
    <property type="entry name" value="Peptide/Ni-bd"/>
</dbReference>
<dbReference type="PANTHER" id="PTHR30290:SF38">
    <property type="entry name" value="D,D-DIPEPTIDE-BINDING PERIPLASMIC PROTEIN DDPA-RELATED"/>
    <property type="match status" value="1"/>
</dbReference>
<name>A0A3B0UMT6_9ZZZZ</name>